<comment type="caution">
    <text evidence="1">The sequence shown here is derived from an EMBL/GenBank/DDBJ whole genome shotgun (WGS) entry which is preliminary data.</text>
</comment>
<reference evidence="1 3" key="1">
    <citation type="journal article" date="2022" name="bioRxiv">
        <title>Genomics of Preaxostyla Flagellates Illuminates Evolutionary Transitions and the Path Towards Mitochondrial Loss.</title>
        <authorList>
            <person name="Novak L.V.F."/>
            <person name="Treitli S.C."/>
            <person name="Pyrih J."/>
            <person name="Halakuc P."/>
            <person name="Pipaliya S.V."/>
            <person name="Vacek V."/>
            <person name="Brzon O."/>
            <person name="Soukal P."/>
            <person name="Eme L."/>
            <person name="Dacks J.B."/>
            <person name="Karnkowska A."/>
            <person name="Elias M."/>
            <person name="Hampl V."/>
        </authorList>
    </citation>
    <scope>NUCLEOTIDE SEQUENCE [LARGE SCALE GENOMIC DNA]</scope>
    <source>
        <strain evidence="1">NAU3</strain>
        <tissue evidence="1">Gut</tissue>
    </source>
</reference>
<dbReference type="Proteomes" id="UP001281761">
    <property type="component" value="Unassembled WGS sequence"/>
</dbReference>
<evidence type="ECO:0000313" key="1">
    <source>
        <dbReference type="EMBL" id="KAK2942046.1"/>
    </source>
</evidence>
<keyword evidence="3" id="KW-1185">Reference proteome</keyword>
<name>A0ABQ9WRD7_9EUKA</name>
<evidence type="ECO:0000313" key="2">
    <source>
        <dbReference type="EMBL" id="KAK2952708.1"/>
    </source>
</evidence>
<dbReference type="EMBL" id="JARBJD010000439">
    <property type="protein sequence ID" value="KAK2942046.1"/>
    <property type="molecule type" value="Genomic_DNA"/>
</dbReference>
<gene>
    <name evidence="2" type="ORF">BLNAU_12357</name>
    <name evidence="1" type="ORF">BLNAU_23037</name>
</gene>
<accession>A0ABQ9WRD7</accession>
<proteinExistence type="predicted"/>
<sequence>MSVIGTDMNFKSVFNLEKSYVVDQHKGRMSLLAPNSGMLVRSMPALSKALDSHNAQPESSALRSFVRTVEQTLSEALFMLPSSLSLTSQSGSSGKSAVEDLG</sequence>
<protein>
    <submittedName>
        <fullName evidence="1">Uncharacterized protein</fullName>
    </submittedName>
</protein>
<dbReference type="EMBL" id="JARBJD010000100">
    <property type="protein sequence ID" value="KAK2952708.1"/>
    <property type="molecule type" value="Genomic_DNA"/>
</dbReference>
<evidence type="ECO:0000313" key="3">
    <source>
        <dbReference type="Proteomes" id="UP001281761"/>
    </source>
</evidence>
<organism evidence="1 3">
    <name type="scientific">Blattamonas nauphoetae</name>
    <dbReference type="NCBI Taxonomy" id="2049346"/>
    <lineage>
        <taxon>Eukaryota</taxon>
        <taxon>Metamonada</taxon>
        <taxon>Preaxostyla</taxon>
        <taxon>Oxymonadida</taxon>
        <taxon>Blattamonas</taxon>
    </lineage>
</organism>